<keyword evidence="2" id="KW-1185">Reference proteome</keyword>
<comment type="caution">
    <text evidence="1">The sequence shown here is derived from an EMBL/GenBank/DDBJ whole genome shotgun (WGS) entry which is preliminary data.</text>
</comment>
<reference evidence="1" key="1">
    <citation type="submission" date="2020-09" db="EMBL/GenBank/DDBJ databases">
        <title>Genome-Enabled Discovery of Anthraquinone Biosynthesis in Senna tora.</title>
        <authorList>
            <person name="Kang S.-H."/>
            <person name="Pandey R.P."/>
            <person name="Lee C.-M."/>
            <person name="Sim J.-S."/>
            <person name="Jeong J.-T."/>
            <person name="Choi B.-S."/>
            <person name="Jung M."/>
            <person name="Ginzburg D."/>
            <person name="Zhao K."/>
            <person name="Won S.Y."/>
            <person name="Oh T.-J."/>
            <person name="Yu Y."/>
            <person name="Kim N.-H."/>
            <person name="Lee O.R."/>
            <person name="Lee T.-H."/>
            <person name="Bashyal P."/>
            <person name="Kim T.-S."/>
            <person name="Lee W.-H."/>
            <person name="Kawkins C."/>
            <person name="Kim C.-K."/>
            <person name="Kim J.S."/>
            <person name="Ahn B.O."/>
            <person name="Rhee S.Y."/>
            <person name="Sohng J.K."/>
        </authorList>
    </citation>
    <scope>NUCLEOTIDE SEQUENCE</scope>
    <source>
        <tissue evidence="1">Leaf</tissue>
    </source>
</reference>
<accession>A0A834SGH4</accession>
<gene>
    <name evidence="1" type="ORF">G2W53_041922</name>
</gene>
<organism evidence="1 2">
    <name type="scientific">Senna tora</name>
    <dbReference type="NCBI Taxonomy" id="362788"/>
    <lineage>
        <taxon>Eukaryota</taxon>
        <taxon>Viridiplantae</taxon>
        <taxon>Streptophyta</taxon>
        <taxon>Embryophyta</taxon>
        <taxon>Tracheophyta</taxon>
        <taxon>Spermatophyta</taxon>
        <taxon>Magnoliopsida</taxon>
        <taxon>eudicotyledons</taxon>
        <taxon>Gunneridae</taxon>
        <taxon>Pentapetalae</taxon>
        <taxon>rosids</taxon>
        <taxon>fabids</taxon>
        <taxon>Fabales</taxon>
        <taxon>Fabaceae</taxon>
        <taxon>Caesalpinioideae</taxon>
        <taxon>Cassia clade</taxon>
        <taxon>Senna</taxon>
    </lineage>
</organism>
<name>A0A834SGH4_9FABA</name>
<evidence type="ECO:0000313" key="1">
    <source>
        <dbReference type="EMBL" id="KAF7802811.1"/>
    </source>
</evidence>
<evidence type="ECO:0000313" key="2">
    <source>
        <dbReference type="Proteomes" id="UP000634136"/>
    </source>
</evidence>
<dbReference type="Proteomes" id="UP000634136">
    <property type="component" value="Unassembled WGS sequence"/>
</dbReference>
<dbReference type="EMBL" id="JAAIUW010000013">
    <property type="protein sequence ID" value="KAF7802811.1"/>
    <property type="molecule type" value="Genomic_DNA"/>
</dbReference>
<dbReference type="OrthoDB" id="9829887at2759"/>
<proteinExistence type="predicted"/>
<sequence length="1476" mass="167033">MAEEERGSCINIFRMTNCGQISETFTNYEAKDLLRKSKDHVLTYSRRKIVVGSQKPSRITRQKTCCSSESNTSVRVVFANQSGFDAPIGVVLAWEERGSCHNIFRTTNRGRISETFTNYEAKDLLRKSVDHVLTYSGRKIKVGSQKPSRITRQKTCCASESNTSVRVVFANRSGFDAPIGFFLAWEERGPCLNIFRTKNRDQISEMFMNYEAKELFRKEKTCCANESNMPVRVAFANRSRFDAPIAVVMEWEERGSCVNIFRTKNRGRISETFTNYEAKDLFPRSVDHVLTYSGRQITVRSQKSSRITRQNTCCASESNTSVRVVFANWSGFDAPIGIFLAWEERGSCLNIFWTTNHDRISETFTNYKVKHLFRNRHGMGGVWIMSSHIPDDKSRSDLTNLHELRGKILVAQSTWHRRSVDHVLTYSGRQITVRSQKPSRITMQKTCCASESNTSVRVVFASRSGFDAPIAVVLAWEEQGSCPNIFQKKNRGRISKRFTNYEAKDLLRKSVDHVLTYSGRQIAVGSQKASQITRQKTCCASESNTSVRVVFASRSGFHAPIGVVLAWEERGSCLNIFRTTNRGRILETLSNYEAKHLLRKHGRSVDLFLTYFERQIAIESQKPSRITRQKTCCASESNKLVLVVFANRSGFDAPIGVVLAWEERGSCLNIFQTKNHGQISKTFTNCEAKDLLRKQKTSCAGESNTSVGVVFANRSGFDAPIGVVFALEGRGSCLNIFQMTIRGRISENFTNSEAKDLSVNHLLTYSGRQIAVGSQKTSRITRQKTCCACKSNTSVRVVFENRSGFDAPIGVVLPWEQRGSCLNIFWTTNRGRNSETFMNYEAKDLFRKSVDHFLTSSGRKIEVGSQKFSRIMRQKTCCASESNTSVRVVFANRSGFDVPIGVIMAWQERGSCVNIFRTTKRGRISETFTNYEAKDLLHKSMDHVLTYSGQKIEVGSQKSSRITRQKTCCAGESNTSVRVVLANRSAFDAPIGVVLAWEDRGSCLNIFRMTNRDWVYETFTNYEAKDLLRKTKNRGRISETFTNYEAKDLLRKNLHVLRGERLVAQVSQTRRFALYLRTVVVLMLQLLSSWHGRTMDHVLTHFGRQIMVGSQKTSRITRQKTCCASESNTSVRVVFANRSGFDAPTVLAREERGSCLNIFRMPNPDQISETFTNYEAKDLLRKSADNVLIYSGRQIGIGSQKPSRSTSKRLVAQSSSHWRSLDLVLTYSGRQITVGSQRPSRITRQKTCCANESNTSVRVVFANRSGFDALIGIFHGMGGAESDTPVRVVFTNQNGFDAPIGVVLAWEERVSCLNIFRTTNRGRISETYTNYEAKDLLRKNLHELQGKRLVAQVSQTRRFALYLRTGVVLKLQLESSRYGRSMDDEEHDTKSTQGWKTNILKDPLQGIGGPMTRARTKAMKEALNCFIRDLTELELNYIKESTINMSSKSPRNVVTMLKAQQDDVQGLCGVHMEELT</sequence>
<protein>
    <submittedName>
        <fullName evidence="1">Uncharacterized protein</fullName>
    </submittedName>
</protein>